<keyword evidence="5" id="KW-0804">Transcription</keyword>
<feature type="domain" description="RNA polymerase sigma-70 region 4" evidence="6">
    <location>
        <begin position="169"/>
        <end position="217"/>
    </location>
</feature>
<accession>A0A7C4QMA9</accession>
<evidence type="ECO:0000256" key="3">
    <source>
        <dbReference type="ARBA" id="ARBA00023082"/>
    </source>
</evidence>
<dbReference type="Gene3D" id="1.10.10.10">
    <property type="entry name" value="Winged helix-like DNA-binding domain superfamily/Winged helix DNA-binding domain"/>
    <property type="match status" value="1"/>
</dbReference>
<sequence>MEVATHAGHLLRNIQVPPNNRASWRIVLCERGCRNATLSAAPLGDASRGPDSPERVSAEVVTDWHRRYGQELDAFLRGVLRDRELAAEALQNTFQRALESGHAAQPATVRGWLFKVAFHEAMLLRRRQAVQERSLQKFSQDWLRSKDGTADHVAGALVREEDIQQVRLALESLPPEQRVIVERRIYREETFATIAAELRLPLGTVLSRMRAAMEKLQRRLRLPES</sequence>
<dbReference type="InterPro" id="IPR039425">
    <property type="entry name" value="RNA_pol_sigma-70-like"/>
</dbReference>
<dbReference type="InterPro" id="IPR007630">
    <property type="entry name" value="RNA_pol_sigma70_r4"/>
</dbReference>
<reference evidence="7" key="1">
    <citation type="journal article" date="2020" name="mSystems">
        <title>Genome- and Community-Level Interaction Insights into Carbon Utilization and Element Cycling Functions of Hydrothermarchaeota in Hydrothermal Sediment.</title>
        <authorList>
            <person name="Zhou Z."/>
            <person name="Liu Y."/>
            <person name="Xu W."/>
            <person name="Pan J."/>
            <person name="Luo Z.H."/>
            <person name="Li M."/>
        </authorList>
    </citation>
    <scope>NUCLEOTIDE SEQUENCE [LARGE SCALE GENOMIC DNA]</scope>
    <source>
        <strain evidence="7">SpSt-508</strain>
    </source>
</reference>
<evidence type="ECO:0000256" key="1">
    <source>
        <dbReference type="ARBA" id="ARBA00010641"/>
    </source>
</evidence>
<evidence type="ECO:0000256" key="4">
    <source>
        <dbReference type="ARBA" id="ARBA00023125"/>
    </source>
</evidence>
<evidence type="ECO:0000256" key="5">
    <source>
        <dbReference type="ARBA" id="ARBA00023163"/>
    </source>
</evidence>
<comment type="similarity">
    <text evidence="1">Belongs to the sigma-70 factor family. ECF subfamily.</text>
</comment>
<keyword evidence="3" id="KW-0731">Sigma factor</keyword>
<dbReference type="InterPro" id="IPR014284">
    <property type="entry name" value="RNA_pol_sigma-70_dom"/>
</dbReference>
<dbReference type="NCBIfam" id="TIGR02937">
    <property type="entry name" value="sigma70-ECF"/>
    <property type="match status" value="1"/>
</dbReference>
<dbReference type="GO" id="GO:0006352">
    <property type="term" value="P:DNA-templated transcription initiation"/>
    <property type="evidence" value="ECO:0007669"/>
    <property type="project" value="InterPro"/>
</dbReference>
<gene>
    <name evidence="7" type="ORF">ENS64_02475</name>
</gene>
<dbReference type="SUPFAM" id="SSF88659">
    <property type="entry name" value="Sigma3 and sigma4 domains of RNA polymerase sigma factors"/>
    <property type="match status" value="1"/>
</dbReference>
<evidence type="ECO:0000256" key="2">
    <source>
        <dbReference type="ARBA" id="ARBA00023015"/>
    </source>
</evidence>
<comment type="caution">
    <text evidence="7">The sequence shown here is derived from an EMBL/GenBank/DDBJ whole genome shotgun (WGS) entry which is preliminary data.</text>
</comment>
<dbReference type="EMBL" id="DSVQ01000006">
    <property type="protein sequence ID" value="HGT38124.1"/>
    <property type="molecule type" value="Genomic_DNA"/>
</dbReference>
<protein>
    <submittedName>
        <fullName evidence="7">Sigma-70 family RNA polymerase sigma factor</fullName>
    </submittedName>
</protein>
<dbReference type="Gene3D" id="1.10.1740.10">
    <property type="match status" value="1"/>
</dbReference>
<proteinExistence type="inferred from homology"/>
<evidence type="ECO:0000313" key="7">
    <source>
        <dbReference type="EMBL" id="HGT38124.1"/>
    </source>
</evidence>
<dbReference type="GO" id="GO:0003677">
    <property type="term" value="F:DNA binding"/>
    <property type="evidence" value="ECO:0007669"/>
    <property type="project" value="UniProtKB-KW"/>
</dbReference>
<dbReference type="InterPro" id="IPR013324">
    <property type="entry name" value="RNA_pol_sigma_r3/r4-like"/>
</dbReference>
<evidence type="ECO:0000259" key="6">
    <source>
        <dbReference type="Pfam" id="PF04545"/>
    </source>
</evidence>
<keyword evidence="2" id="KW-0805">Transcription regulation</keyword>
<organism evidence="7">
    <name type="scientific">Schlesneria paludicola</name>
    <dbReference type="NCBI Taxonomy" id="360056"/>
    <lineage>
        <taxon>Bacteria</taxon>
        <taxon>Pseudomonadati</taxon>
        <taxon>Planctomycetota</taxon>
        <taxon>Planctomycetia</taxon>
        <taxon>Planctomycetales</taxon>
        <taxon>Planctomycetaceae</taxon>
        <taxon>Schlesneria</taxon>
    </lineage>
</organism>
<dbReference type="Pfam" id="PF04545">
    <property type="entry name" value="Sigma70_r4"/>
    <property type="match status" value="1"/>
</dbReference>
<dbReference type="SUPFAM" id="SSF88946">
    <property type="entry name" value="Sigma2 domain of RNA polymerase sigma factors"/>
    <property type="match status" value="1"/>
</dbReference>
<dbReference type="PANTHER" id="PTHR43133">
    <property type="entry name" value="RNA POLYMERASE ECF-TYPE SIGMA FACTO"/>
    <property type="match status" value="1"/>
</dbReference>
<dbReference type="AlphaFoldDB" id="A0A7C4QMA9"/>
<keyword evidence="4" id="KW-0238">DNA-binding</keyword>
<name>A0A7C4QMA9_9PLAN</name>
<dbReference type="PANTHER" id="PTHR43133:SF8">
    <property type="entry name" value="RNA POLYMERASE SIGMA FACTOR HI_1459-RELATED"/>
    <property type="match status" value="1"/>
</dbReference>
<dbReference type="GO" id="GO:0016987">
    <property type="term" value="F:sigma factor activity"/>
    <property type="evidence" value="ECO:0007669"/>
    <property type="project" value="UniProtKB-KW"/>
</dbReference>
<dbReference type="InterPro" id="IPR036388">
    <property type="entry name" value="WH-like_DNA-bd_sf"/>
</dbReference>
<dbReference type="InterPro" id="IPR013325">
    <property type="entry name" value="RNA_pol_sigma_r2"/>
</dbReference>